<evidence type="ECO:0000256" key="1">
    <source>
        <dbReference type="ARBA" id="ARBA00022980"/>
    </source>
</evidence>
<evidence type="ECO:0000256" key="2">
    <source>
        <dbReference type="ARBA" id="ARBA00023274"/>
    </source>
</evidence>
<dbReference type="SUPFAM" id="SSF57829">
    <property type="entry name" value="Zn-binding ribosomal proteins"/>
    <property type="match status" value="1"/>
</dbReference>
<gene>
    <name evidence="5" type="primary">RP-L40e</name>
    <name evidence="5" type="synonym">RPL40</name>
</gene>
<accession>A0A075FK24</accession>
<reference evidence="5" key="1">
    <citation type="journal article" date="2014" name="Genome Biol. Evol.">
        <title>Pangenome evidence for extensive interdomain horizontal transfer affecting lineage core and shell genes in uncultured planktonic thaumarchaeota and euryarchaeota.</title>
        <authorList>
            <person name="Deschamps P."/>
            <person name="Zivanovic Y."/>
            <person name="Moreira D."/>
            <person name="Rodriguez-Valera F."/>
            <person name="Lopez-Garcia P."/>
        </authorList>
    </citation>
    <scope>NUCLEOTIDE SEQUENCE</scope>
</reference>
<dbReference type="Gene3D" id="4.10.1060.50">
    <property type="match status" value="1"/>
</dbReference>
<proteinExistence type="predicted"/>
<dbReference type="EMBL" id="KF900346">
    <property type="protein sequence ID" value="AIE91729.1"/>
    <property type="molecule type" value="Genomic_DNA"/>
</dbReference>
<dbReference type="InterPro" id="IPR011332">
    <property type="entry name" value="Ribosomal_zn-bd"/>
</dbReference>
<evidence type="ECO:0000259" key="4">
    <source>
        <dbReference type="SMART" id="SM01377"/>
    </source>
</evidence>
<sequence>MPVTDPEKKQIAQKARLHLKICFTCGARNPLSATRCRKCHNSYLRLKNRTLGVKKT</sequence>
<keyword evidence="1 5" id="KW-0689">Ribosomal protein</keyword>
<organism evidence="5">
    <name type="scientific">uncultured marine thaumarchaeote AD1000_14_H02</name>
    <dbReference type="NCBI Taxonomy" id="1455893"/>
    <lineage>
        <taxon>Archaea</taxon>
        <taxon>Nitrososphaerota</taxon>
        <taxon>environmental samples</taxon>
    </lineage>
</organism>
<name>A0A075FK24_9ARCH</name>
<dbReference type="Pfam" id="PF01020">
    <property type="entry name" value="Ribosomal_L40e"/>
    <property type="match status" value="1"/>
</dbReference>
<dbReference type="NCBIfam" id="NF003161">
    <property type="entry name" value="PRK04136.1"/>
    <property type="match status" value="1"/>
</dbReference>
<feature type="domain" description="Large ribosomal subunit protein eL40" evidence="4">
    <location>
        <begin position="3"/>
        <end position="51"/>
    </location>
</feature>
<dbReference type="InterPro" id="IPR001975">
    <property type="entry name" value="Ribosomal_eL40_dom"/>
</dbReference>
<dbReference type="InterPro" id="IPR023657">
    <property type="entry name" value="Ribosomal_eL40_arc"/>
</dbReference>
<keyword evidence="2" id="KW-0687">Ribonucleoprotein</keyword>
<dbReference type="PANTHER" id="PTHR39649">
    <property type="entry name" value="50S RIBOSOMAL PROTEIN L40E"/>
    <property type="match status" value="1"/>
</dbReference>
<evidence type="ECO:0000313" key="5">
    <source>
        <dbReference type="EMBL" id="AIE91729.1"/>
    </source>
</evidence>
<dbReference type="InterPro" id="IPR038587">
    <property type="entry name" value="Ribosomal_eL40_sf"/>
</dbReference>
<dbReference type="GO" id="GO:0006412">
    <property type="term" value="P:translation"/>
    <property type="evidence" value="ECO:0007669"/>
    <property type="project" value="InterPro"/>
</dbReference>
<protein>
    <recommendedName>
        <fullName evidence="3">50S ribosomal protein L40e</fullName>
    </recommendedName>
</protein>
<dbReference type="GO" id="GO:0003735">
    <property type="term" value="F:structural constituent of ribosome"/>
    <property type="evidence" value="ECO:0007669"/>
    <property type="project" value="InterPro"/>
</dbReference>
<dbReference type="GO" id="GO:1990904">
    <property type="term" value="C:ribonucleoprotein complex"/>
    <property type="evidence" value="ECO:0007669"/>
    <property type="project" value="UniProtKB-KW"/>
</dbReference>
<evidence type="ECO:0000256" key="3">
    <source>
        <dbReference type="ARBA" id="ARBA00035355"/>
    </source>
</evidence>
<dbReference type="AlphaFoldDB" id="A0A075FK24"/>
<dbReference type="SMART" id="SM01377">
    <property type="entry name" value="Ribosomal_L40e"/>
    <property type="match status" value="1"/>
</dbReference>
<dbReference type="PANTHER" id="PTHR39649:SF1">
    <property type="entry name" value="LARGE RIBOSOMAL SUBUNIT PROTEIN EL40"/>
    <property type="match status" value="1"/>
</dbReference>
<dbReference type="GO" id="GO:0005840">
    <property type="term" value="C:ribosome"/>
    <property type="evidence" value="ECO:0007669"/>
    <property type="project" value="UniProtKB-KW"/>
</dbReference>